<accession>U1GMV7</accession>
<dbReference type="OrthoDB" id="10256179at2759"/>
<feature type="repeat" description="RCC1" evidence="1">
    <location>
        <begin position="269"/>
        <end position="332"/>
    </location>
</feature>
<evidence type="ECO:0000256" key="1">
    <source>
        <dbReference type="PROSITE-ProRule" id="PRU00235"/>
    </source>
</evidence>
<dbReference type="Pfam" id="PF13540">
    <property type="entry name" value="RCC1_2"/>
    <property type="match status" value="1"/>
</dbReference>
<dbReference type="GO" id="GO:0005743">
    <property type="term" value="C:mitochondrial inner membrane"/>
    <property type="evidence" value="ECO:0007669"/>
    <property type="project" value="TreeGrafter"/>
</dbReference>
<dbReference type="GO" id="GO:0005506">
    <property type="term" value="F:iron ion binding"/>
    <property type="evidence" value="ECO:0007669"/>
    <property type="project" value="InterPro"/>
</dbReference>
<evidence type="ECO:0000313" key="4">
    <source>
        <dbReference type="Proteomes" id="UP000019373"/>
    </source>
</evidence>
<dbReference type="GO" id="GO:0004497">
    <property type="term" value="F:monooxygenase activity"/>
    <property type="evidence" value="ECO:0007669"/>
    <property type="project" value="InterPro"/>
</dbReference>
<dbReference type="PROSITE" id="PS00626">
    <property type="entry name" value="RCC1_2"/>
    <property type="match status" value="1"/>
</dbReference>
<dbReference type="eggNOG" id="KOG3656">
    <property type="taxonomic scope" value="Eukaryota"/>
</dbReference>
<proteinExistence type="predicted"/>
<dbReference type="PANTHER" id="PTHR47563">
    <property type="entry name" value="PROTEIN FMP25, MITOCHONDRIAL"/>
    <property type="match status" value="1"/>
</dbReference>
<dbReference type="InterPro" id="IPR000408">
    <property type="entry name" value="Reg_chr_condens"/>
</dbReference>
<dbReference type="Gene3D" id="1.10.630.10">
    <property type="entry name" value="Cytochrome P450"/>
    <property type="match status" value="1"/>
</dbReference>
<protein>
    <submittedName>
        <fullName evidence="3">Uncharacterized protein</fullName>
    </submittedName>
</protein>
<dbReference type="InterPro" id="IPR009091">
    <property type="entry name" value="RCC1/BLIP-II"/>
</dbReference>
<dbReference type="GeneID" id="19238125"/>
<evidence type="ECO:0000313" key="3">
    <source>
        <dbReference type="EMBL" id="ERF73236.1"/>
    </source>
</evidence>
<feature type="repeat" description="RCC1" evidence="1">
    <location>
        <begin position="333"/>
        <end position="394"/>
    </location>
</feature>
<dbReference type="AlphaFoldDB" id="U1GMV7"/>
<dbReference type="FunFam" id="2.130.10.30:FF:000027">
    <property type="entry name" value="Protein FMP25, mitochondrial"/>
    <property type="match status" value="1"/>
</dbReference>
<dbReference type="RefSeq" id="XP_007801210.1">
    <property type="nucleotide sequence ID" value="XM_007803019.1"/>
</dbReference>
<feature type="compositionally biased region" description="Low complexity" evidence="2">
    <location>
        <begin position="799"/>
        <end position="808"/>
    </location>
</feature>
<dbReference type="InterPro" id="IPR036396">
    <property type="entry name" value="Cyt_P450_sf"/>
</dbReference>
<gene>
    <name evidence="3" type="ORF">EPUS_03077</name>
</gene>
<feature type="region of interest" description="Disordered" evidence="2">
    <location>
        <begin position="78"/>
        <end position="99"/>
    </location>
</feature>
<dbReference type="SUPFAM" id="SSF48264">
    <property type="entry name" value="Cytochrome P450"/>
    <property type="match status" value="1"/>
</dbReference>
<dbReference type="Proteomes" id="UP000019373">
    <property type="component" value="Unassembled WGS sequence"/>
</dbReference>
<feature type="repeat" description="RCC1" evidence="1">
    <location>
        <begin position="415"/>
        <end position="480"/>
    </location>
</feature>
<evidence type="ECO:0000256" key="2">
    <source>
        <dbReference type="SAM" id="MobiDB-lite"/>
    </source>
</evidence>
<dbReference type="eggNOG" id="KOG1426">
    <property type="taxonomic scope" value="Eukaryota"/>
</dbReference>
<dbReference type="GO" id="GO:0034551">
    <property type="term" value="P:mitochondrial respiratory chain complex III assembly"/>
    <property type="evidence" value="ECO:0007669"/>
    <property type="project" value="TreeGrafter"/>
</dbReference>
<keyword evidence="4" id="KW-1185">Reference proteome</keyword>
<name>U1GMV7_ENDPU</name>
<dbReference type="Pfam" id="PF00067">
    <property type="entry name" value="p450"/>
    <property type="match status" value="1"/>
</dbReference>
<dbReference type="InterPro" id="IPR053245">
    <property type="entry name" value="MitoProcess-Associated"/>
</dbReference>
<dbReference type="GO" id="GO:0020037">
    <property type="term" value="F:heme binding"/>
    <property type="evidence" value="ECO:0007669"/>
    <property type="project" value="InterPro"/>
</dbReference>
<dbReference type="GO" id="GO:0016705">
    <property type="term" value="F:oxidoreductase activity, acting on paired donors, with incorporation or reduction of molecular oxygen"/>
    <property type="evidence" value="ECO:0007669"/>
    <property type="project" value="InterPro"/>
</dbReference>
<dbReference type="HOGENOM" id="CLU_276468_0_0_1"/>
<dbReference type="EMBL" id="KE720972">
    <property type="protein sequence ID" value="ERF73236.1"/>
    <property type="molecule type" value="Genomic_DNA"/>
</dbReference>
<reference evidence="4" key="1">
    <citation type="journal article" date="2014" name="BMC Genomics">
        <title>Genome characteristics reveal the impact of lichenization on lichen-forming fungus Endocarpon pusillum Hedwig (Verrucariales, Ascomycota).</title>
        <authorList>
            <person name="Wang Y.-Y."/>
            <person name="Liu B."/>
            <person name="Zhang X.-Y."/>
            <person name="Zhou Q.-M."/>
            <person name="Zhang T."/>
            <person name="Li H."/>
            <person name="Yu Y.-F."/>
            <person name="Zhang X.-L."/>
            <person name="Hao X.-Y."/>
            <person name="Wang M."/>
            <person name="Wang L."/>
            <person name="Wei J.-C."/>
        </authorList>
    </citation>
    <scope>NUCLEOTIDE SEQUENCE [LARGE SCALE GENOMIC DNA]</scope>
    <source>
        <strain evidence="4">Z07020 / HMAS-L-300199</strain>
    </source>
</reference>
<feature type="compositionally biased region" description="Acidic residues" evidence="2">
    <location>
        <begin position="628"/>
        <end position="798"/>
    </location>
</feature>
<organism evidence="3 4">
    <name type="scientific">Endocarpon pusillum (strain Z07020 / HMAS-L-300199)</name>
    <name type="common">Lichen-forming fungus</name>
    <dbReference type="NCBI Taxonomy" id="1263415"/>
    <lineage>
        <taxon>Eukaryota</taxon>
        <taxon>Fungi</taxon>
        <taxon>Dikarya</taxon>
        <taxon>Ascomycota</taxon>
        <taxon>Pezizomycotina</taxon>
        <taxon>Eurotiomycetes</taxon>
        <taxon>Chaetothyriomycetidae</taxon>
        <taxon>Verrucariales</taxon>
        <taxon>Verrucariaceae</taxon>
        <taxon>Endocarpon</taxon>
    </lineage>
</organism>
<dbReference type="PANTHER" id="PTHR47563:SF1">
    <property type="entry name" value="PROTEIN FMP25, MITOCHONDRIAL"/>
    <property type="match status" value="1"/>
</dbReference>
<dbReference type="InterPro" id="IPR001128">
    <property type="entry name" value="Cyt_P450"/>
</dbReference>
<dbReference type="Pfam" id="PF00415">
    <property type="entry name" value="RCC1"/>
    <property type="match status" value="1"/>
</dbReference>
<dbReference type="Gene3D" id="2.130.10.30">
    <property type="entry name" value="Regulator of chromosome condensation 1/beta-lactamase-inhibitor protein II"/>
    <property type="match status" value="1"/>
</dbReference>
<dbReference type="SUPFAM" id="SSF50985">
    <property type="entry name" value="RCC1/BLIP-II"/>
    <property type="match status" value="1"/>
</dbReference>
<feature type="region of interest" description="Disordered" evidence="2">
    <location>
        <begin position="592"/>
        <end position="809"/>
    </location>
</feature>
<sequence length="1151" mass="127668">MAQTTRKTTIRRFQLLHLRTRRFIHNRSPSTAEQKIWTRSSAITLAAAAGIAMLYSSSGLRQASAEVAPTSVEMTIEKSKRKTGASKEENRDLMSSQHLQVKRSWENPGLYAWGSNTGKVAAPDSEEIYVKTPRRIPYFNDILLRDVKLDRNFGAAIKENGDLVQWGKGYSEEQPQPAVTLRGKDLKSIAISRDRIVGLSKNGSVYSIPVSRMDQEAGPKPSEASWIPFWNGHSNISYRKMKPKDLSYNEKVTAISGGLEHVLLLTNTGRVFSAASGTEDFPSRGQLGVPGITWSTRPEGPYDMCHEITTLKGFDISKIAAGDHHSLVLDKEGRVFSFGDNSCGQLGFEYRSESPFIDAPSLVPLQKLYAGTNQIPKVTNLSAGGVNSFFTVDATRVVGPGENASEARGLGKVTADTWSCGQGIKGTLGNGRWTHLQGTPTKVQSLSGLFEYDEIKKQVIPIRMAQISVGSSHAAAVMDNVTYLDASENSSENDTNWGADVLWWGGNEYYQLGTGKRNNVTNPIYIRPLDMAAEVQAGRKEEHRFHITPRHTVNVQGRKIPGHQMLFRRPLQPPLTLFWPSSIFLSPLSQFDTSQKGTSQKRDLLPTPNKRTPFGVHRRSVAVLSKEDAEEGEEDAEEGEEDAEEGEEDAEEGEEDAEEGEEDAEEGEEDAEEGEEDAEEGEEDAEEGEEDAEEGEEDAEEGEEDAEEGEEDAEEGEEDAEEGEEDAEEGEEDAEEGEEDAEEGEEDAEEGEEDAEEGEEDAEEGEEDAEEGEEDAEEGEEDAEEGEEDVEEREEATEATEAPEAPAARLFPTLSDYEYYDSIVTTQEVMQTFIANSSLQLLVLAAIPLIFAFRRLLLRDPFPPKTPQPISNDYPIVGAFDFFSRRWDFFQQAMANSPTGNFSFHLGKIPVIGLSGLDARRVFLESKQLDLNQGRKPSRRSSRRRLLPMVQHPDNYHDLPQLLADTRSRLEEIAVLPSGIFDPFDNVYRIVFQLTMRTVGCNEIANDPHLLREMLGLYETIQGSATMATILFPWLPTPARLKRTIAGIRLYMIVQPIVAQRKKTGKREEDALQYMIDQGDDVTRIISFIIGALFAGQLNTGINAAFIVACLATNPEWSARVREEVATIAERYNRGSTAPLIDQLASIPVQA</sequence>
<dbReference type="PROSITE" id="PS50012">
    <property type="entry name" value="RCC1_3"/>
    <property type="match status" value="3"/>
</dbReference>